<feature type="binding site" evidence="5">
    <location>
        <begin position="130"/>
        <end position="135"/>
    </location>
    <ligand>
        <name>GTP</name>
        <dbReference type="ChEBI" id="CHEBI:37565"/>
    </ligand>
</feature>
<comment type="subcellular location">
    <subcellularLocation>
        <location evidence="4">Cytoplasm</location>
    </subcellularLocation>
</comment>
<dbReference type="Pfam" id="PF01926">
    <property type="entry name" value="MMR_HSR1"/>
    <property type="match status" value="1"/>
</dbReference>
<dbReference type="InterPro" id="IPR023179">
    <property type="entry name" value="GTP-bd_ortho_bundle_sf"/>
</dbReference>
<dbReference type="InterPro" id="IPR027417">
    <property type="entry name" value="P-loop_NTPase"/>
</dbReference>
<keyword evidence="2 4" id="KW-0547">Nucleotide-binding</keyword>
<sequence>MNLQWYPGHMTKAKRQMQEDLKLIDLIIELVDARVPMSSRNPDIDEMGKNKARLILLNKSDLADEKYNRKWAAYFRNRGFQVAEVNSRSGAGLKSIQGAVQEACREKIERDRRRGIKNRPIRAMVVGIPNVGKSTFINSYAGRACAKTGNRPGVTRGKQWIRLNRSLELLDTPGILWPKFEDQQVGKNLAFIGSIKDEILNLEELSLELLDMLRQYYPGVLAARYEISEEDTPLAMLETLARNRRCFGKGQEIDYARAAGILMEEFRNGKLGRITLEYPAKEQAAQKEEAETSNEDSQ</sequence>
<comment type="function">
    <text evidence="4">Required for a late step of 50S ribosomal subunit assembly. Has GTPase activity.</text>
</comment>
<dbReference type="GO" id="GO:0005737">
    <property type="term" value="C:cytoplasm"/>
    <property type="evidence" value="ECO:0007669"/>
    <property type="project" value="UniProtKB-SubCell"/>
</dbReference>
<evidence type="ECO:0000259" key="6">
    <source>
        <dbReference type="PROSITE" id="PS51721"/>
    </source>
</evidence>
<comment type="caution">
    <text evidence="7">The sequence shown here is derived from an EMBL/GenBank/DDBJ whole genome shotgun (WGS) entry which is preliminary data.</text>
</comment>
<dbReference type="PANTHER" id="PTHR45782:SF4">
    <property type="entry name" value="MITOCHONDRIAL RIBOSOME-ASSOCIATED GTPASE 1"/>
    <property type="match status" value="1"/>
</dbReference>
<dbReference type="InterPro" id="IPR006073">
    <property type="entry name" value="GTP-bd"/>
</dbReference>
<dbReference type="Proteomes" id="UP000886723">
    <property type="component" value="Unassembled WGS sequence"/>
</dbReference>
<dbReference type="GO" id="GO:0005525">
    <property type="term" value="F:GTP binding"/>
    <property type="evidence" value="ECO:0007669"/>
    <property type="project" value="UniProtKB-KW"/>
</dbReference>
<reference evidence="7" key="1">
    <citation type="submission" date="2020-10" db="EMBL/GenBank/DDBJ databases">
        <authorList>
            <person name="Gilroy R."/>
        </authorList>
    </citation>
    <scope>NUCLEOTIDE SEQUENCE</scope>
    <source>
        <strain evidence="7">ChiBcec2-4451</strain>
    </source>
</reference>
<keyword evidence="4" id="KW-0963">Cytoplasm</keyword>
<dbReference type="NCBIfam" id="TIGR03596">
    <property type="entry name" value="GTPase_YlqF"/>
    <property type="match status" value="1"/>
</dbReference>
<dbReference type="Gene3D" id="3.40.50.300">
    <property type="entry name" value="P-loop containing nucleotide triphosphate hydrolases"/>
    <property type="match status" value="1"/>
</dbReference>
<protein>
    <recommendedName>
        <fullName evidence="1 4">Ribosome biogenesis GTPase A</fullName>
    </recommendedName>
</protein>
<evidence type="ECO:0000256" key="2">
    <source>
        <dbReference type="ARBA" id="ARBA00022741"/>
    </source>
</evidence>
<feature type="domain" description="CP-type G" evidence="6">
    <location>
        <begin position="10"/>
        <end position="178"/>
    </location>
</feature>
<dbReference type="GO" id="GO:0006412">
    <property type="term" value="P:translation"/>
    <property type="evidence" value="ECO:0007669"/>
    <property type="project" value="TreeGrafter"/>
</dbReference>
<dbReference type="PIRSF" id="PIRSF006230">
    <property type="entry name" value="MG442"/>
    <property type="match status" value="1"/>
</dbReference>
<dbReference type="EMBL" id="DVON01000104">
    <property type="protein sequence ID" value="HIV12456.1"/>
    <property type="molecule type" value="Genomic_DNA"/>
</dbReference>
<comment type="similarity">
    <text evidence="4">Belongs to the TRAFAC class YlqF/YawG GTPase family. MTG1 subfamily.</text>
</comment>
<organism evidence="7 8">
    <name type="scientific">Candidatus Pullilachnospira stercoravium</name>
    <dbReference type="NCBI Taxonomy" id="2840913"/>
    <lineage>
        <taxon>Bacteria</taxon>
        <taxon>Bacillati</taxon>
        <taxon>Bacillota</taxon>
        <taxon>Clostridia</taxon>
        <taxon>Lachnospirales</taxon>
        <taxon>Lachnospiraceae</taxon>
        <taxon>Lachnospiraceae incertae sedis</taxon>
        <taxon>Candidatus Pullilachnospira</taxon>
    </lineage>
</organism>
<proteinExistence type="inferred from homology"/>
<reference evidence="7" key="2">
    <citation type="journal article" date="2021" name="PeerJ">
        <title>Extensive microbial diversity within the chicken gut microbiome revealed by metagenomics and culture.</title>
        <authorList>
            <person name="Gilroy R."/>
            <person name="Ravi A."/>
            <person name="Getino M."/>
            <person name="Pursley I."/>
            <person name="Horton D.L."/>
            <person name="Alikhan N.F."/>
            <person name="Baker D."/>
            <person name="Gharbi K."/>
            <person name="Hall N."/>
            <person name="Watson M."/>
            <person name="Adriaenssens E.M."/>
            <person name="Foster-Nyarko E."/>
            <person name="Jarju S."/>
            <person name="Secka A."/>
            <person name="Antonio M."/>
            <person name="Oren A."/>
            <person name="Chaudhuri R.R."/>
            <person name="La Ragione R."/>
            <person name="Hildebrand F."/>
            <person name="Pallen M.J."/>
        </authorList>
    </citation>
    <scope>NUCLEOTIDE SEQUENCE</scope>
    <source>
        <strain evidence="7">ChiBcec2-4451</strain>
    </source>
</reference>
<dbReference type="SUPFAM" id="SSF52540">
    <property type="entry name" value="P-loop containing nucleoside triphosphate hydrolases"/>
    <property type="match status" value="1"/>
</dbReference>
<feature type="binding site" evidence="5">
    <location>
        <begin position="86"/>
        <end position="87"/>
    </location>
    <ligand>
        <name>GTP</name>
        <dbReference type="ChEBI" id="CHEBI:37565"/>
    </ligand>
</feature>
<dbReference type="Gene3D" id="1.10.1580.10">
    <property type="match status" value="1"/>
</dbReference>
<dbReference type="CDD" id="cd01856">
    <property type="entry name" value="YlqF"/>
    <property type="match status" value="1"/>
</dbReference>
<feature type="binding site" evidence="5">
    <location>
        <begin position="58"/>
        <end position="61"/>
    </location>
    <ligand>
        <name>GTP</name>
        <dbReference type="ChEBI" id="CHEBI:37565"/>
    </ligand>
</feature>
<dbReference type="InterPro" id="IPR016478">
    <property type="entry name" value="GTPase_MTG1"/>
</dbReference>
<dbReference type="FunFam" id="3.40.50.300:FF:000590">
    <property type="entry name" value="Ribosome biogenesis GTPase A"/>
    <property type="match status" value="1"/>
</dbReference>
<gene>
    <name evidence="7" type="primary">ylqF</name>
    <name evidence="7" type="ORF">IAA63_04870</name>
</gene>
<dbReference type="PROSITE" id="PS51721">
    <property type="entry name" value="G_CP"/>
    <property type="match status" value="1"/>
</dbReference>
<evidence type="ECO:0000256" key="5">
    <source>
        <dbReference type="PIRSR" id="PIRSR006230-1"/>
    </source>
</evidence>
<accession>A0A9D1NUD1</accession>
<evidence type="ECO:0000256" key="1">
    <source>
        <dbReference type="ARBA" id="ARBA00014898"/>
    </source>
</evidence>
<name>A0A9D1NUD1_9FIRM</name>
<keyword evidence="3 4" id="KW-0342">GTP-binding</keyword>
<dbReference type="InterPro" id="IPR019991">
    <property type="entry name" value="GTP-bd_ribosome_bgen"/>
</dbReference>
<evidence type="ECO:0000256" key="4">
    <source>
        <dbReference type="PIRNR" id="PIRNR006230"/>
    </source>
</evidence>
<evidence type="ECO:0000313" key="7">
    <source>
        <dbReference type="EMBL" id="HIV12456.1"/>
    </source>
</evidence>
<dbReference type="GO" id="GO:0003924">
    <property type="term" value="F:GTPase activity"/>
    <property type="evidence" value="ECO:0007669"/>
    <property type="project" value="TreeGrafter"/>
</dbReference>
<dbReference type="PANTHER" id="PTHR45782">
    <property type="entry name" value="MITOCHONDRIAL RIBOSOME-ASSOCIATED GTPASE 1"/>
    <property type="match status" value="1"/>
</dbReference>
<evidence type="ECO:0000313" key="8">
    <source>
        <dbReference type="Proteomes" id="UP000886723"/>
    </source>
</evidence>
<feature type="binding site" evidence="5">
    <location>
        <position position="174"/>
    </location>
    <ligand>
        <name>GTP</name>
        <dbReference type="ChEBI" id="CHEBI:37565"/>
    </ligand>
</feature>
<dbReference type="InterPro" id="IPR030378">
    <property type="entry name" value="G_CP_dom"/>
</dbReference>
<evidence type="ECO:0000256" key="3">
    <source>
        <dbReference type="ARBA" id="ARBA00023134"/>
    </source>
</evidence>
<dbReference type="AlphaFoldDB" id="A0A9D1NUD1"/>